<reference evidence="2" key="1">
    <citation type="submission" date="2022-11" db="UniProtKB">
        <authorList>
            <consortium name="WormBaseParasite"/>
        </authorList>
    </citation>
    <scope>IDENTIFICATION</scope>
</reference>
<evidence type="ECO:0000313" key="1">
    <source>
        <dbReference type="Proteomes" id="UP000887580"/>
    </source>
</evidence>
<dbReference type="WBParaSite" id="PS1159_v2.g6247.t1">
    <property type="protein sequence ID" value="PS1159_v2.g6247.t1"/>
    <property type="gene ID" value="PS1159_v2.g6247"/>
</dbReference>
<protein>
    <submittedName>
        <fullName evidence="2">BTB domain-containing protein</fullName>
    </submittedName>
</protein>
<evidence type="ECO:0000313" key="2">
    <source>
        <dbReference type="WBParaSite" id="PS1159_v2.g6247.t1"/>
    </source>
</evidence>
<dbReference type="Proteomes" id="UP000887580">
    <property type="component" value="Unplaced"/>
</dbReference>
<name>A0AC35GM03_9BILA</name>
<sequence>DVEFNAPDGFMARFDDEYQKGIVAKIVVFVEIIIPAKIFYRPFDLPSHPLNKKKCAEYPENFEKDFSDYLIKCSDGYSMPSLKMVLNVSSKFMRDHFKESKENEFFCEHKIDVVKPVILYLHSLCFKIPKSFDIDYAQRLLKAIDFFEPEHKSGIRKSIHKSLCQKFAEVHVRFLPNFINF</sequence>
<organism evidence="1 2">
    <name type="scientific">Panagrolaimus sp. PS1159</name>
    <dbReference type="NCBI Taxonomy" id="55785"/>
    <lineage>
        <taxon>Eukaryota</taxon>
        <taxon>Metazoa</taxon>
        <taxon>Ecdysozoa</taxon>
        <taxon>Nematoda</taxon>
        <taxon>Chromadorea</taxon>
        <taxon>Rhabditida</taxon>
        <taxon>Tylenchina</taxon>
        <taxon>Panagrolaimomorpha</taxon>
        <taxon>Panagrolaimoidea</taxon>
        <taxon>Panagrolaimidae</taxon>
        <taxon>Panagrolaimus</taxon>
    </lineage>
</organism>
<proteinExistence type="predicted"/>
<accession>A0AC35GM03</accession>